<keyword evidence="4" id="KW-0106">Calcium</keyword>
<evidence type="ECO:0000256" key="1">
    <source>
        <dbReference type="ARBA" id="ARBA00004613"/>
    </source>
</evidence>
<evidence type="ECO:0000256" key="3">
    <source>
        <dbReference type="ARBA" id="ARBA00022729"/>
    </source>
</evidence>
<name>A0A7D5TAR2_9EURY</name>
<proteinExistence type="predicted"/>
<feature type="region of interest" description="Disordered" evidence="5">
    <location>
        <begin position="70"/>
        <end position="103"/>
    </location>
</feature>
<gene>
    <name evidence="6" type="ORF">HZS54_08665</name>
</gene>
<evidence type="ECO:0000313" key="7">
    <source>
        <dbReference type="Proteomes" id="UP000509346"/>
    </source>
</evidence>
<dbReference type="Pfam" id="PF18884">
    <property type="entry name" value="TSP3_bac"/>
    <property type="match status" value="2"/>
</dbReference>
<feature type="compositionally biased region" description="Basic and acidic residues" evidence="5">
    <location>
        <begin position="70"/>
        <end position="87"/>
    </location>
</feature>
<keyword evidence="2" id="KW-0964">Secreted</keyword>
<organism evidence="6 7">
    <name type="scientific">Halosimplex pelagicum</name>
    <dbReference type="NCBI Taxonomy" id="869886"/>
    <lineage>
        <taxon>Archaea</taxon>
        <taxon>Methanobacteriati</taxon>
        <taxon>Methanobacteriota</taxon>
        <taxon>Stenosarchaea group</taxon>
        <taxon>Halobacteria</taxon>
        <taxon>Halobacteriales</taxon>
        <taxon>Haloarculaceae</taxon>
        <taxon>Halosimplex</taxon>
    </lineage>
</organism>
<comment type="subcellular location">
    <subcellularLocation>
        <location evidence="1">Secreted</location>
    </subcellularLocation>
</comment>
<evidence type="ECO:0000313" key="6">
    <source>
        <dbReference type="EMBL" id="QLH81693.1"/>
    </source>
</evidence>
<keyword evidence="3" id="KW-0732">Signal</keyword>
<dbReference type="KEGG" id="hpel:HZS54_08665"/>
<dbReference type="InterPro" id="IPR059100">
    <property type="entry name" value="TSP3_bac"/>
</dbReference>
<accession>A0A7D5TAR2</accession>
<dbReference type="EMBL" id="CP058909">
    <property type="protein sequence ID" value="QLH81693.1"/>
    <property type="molecule type" value="Genomic_DNA"/>
</dbReference>
<evidence type="ECO:0000256" key="5">
    <source>
        <dbReference type="SAM" id="MobiDB-lite"/>
    </source>
</evidence>
<dbReference type="GeneID" id="56082656"/>
<dbReference type="AlphaFoldDB" id="A0A7D5TAR2"/>
<sequence>MLDGETDIYPLESDYDKGSKTRTVVRRVNITEHAGETVTVSLRADARHTGGDNSWLRAHYIDFEKATEGVATRDSDGDGIPDFREVRGIPLANGPTITLDPFDADTDGDGLEDGEEINLDARVTQEPPNSQALETGYQWFSNPASGTKILTVTGSKTVRRSPAGTSRS</sequence>
<keyword evidence="7" id="KW-1185">Reference proteome</keyword>
<dbReference type="RefSeq" id="WP_179921931.1">
    <property type="nucleotide sequence ID" value="NZ_CP058909.1"/>
</dbReference>
<evidence type="ECO:0000256" key="2">
    <source>
        <dbReference type="ARBA" id="ARBA00022525"/>
    </source>
</evidence>
<reference evidence="6 7" key="1">
    <citation type="submission" date="2020-07" db="EMBL/GenBank/DDBJ databases">
        <title>Halosimplex litoreum sp. nov. and Halosimplex rubrum sp. nov., isolated from different salt environments.</title>
        <authorList>
            <person name="Cui H."/>
        </authorList>
    </citation>
    <scope>NUCLEOTIDE SEQUENCE [LARGE SCALE GENOMIC DNA]</scope>
    <source>
        <strain evidence="6 7">R2</strain>
    </source>
</reference>
<dbReference type="Proteomes" id="UP000509346">
    <property type="component" value="Chromosome"/>
</dbReference>
<dbReference type="OrthoDB" id="253253at2157"/>
<evidence type="ECO:0000256" key="4">
    <source>
        <dbReference type="ARBA" id="ARBA00022837"/>
    </source>
</evidence>
<protein>
    <submittedName>
        <fullName evidence="6">Uncharacterized protein</fullName>
    </submittedName>
</protein>